<reference evidence="3" key="4">
    <citation type="submission" date="2019-10" db="EMBL/GenBank/DDBJ databases">
        <authorList>
            <consortium name="NCBI Pathogen Detection Project"/>
        </authorList>
    </citation>
    <scope>NUCLEOTIDE SEQUENCE</scope>
    <source>
        <strain evidence="3">Salmonella enterica</strain>
    </source>
</reference>
<reference evidence="3" key="1">
    <citation type="journal article" date="2018" name="Genome Biol.">
        <title>SKESA: strategic k-mer extension for scrupulous assemblies.</title>
        <authorList>
            <person name="Souvorov A."/>
            <person name="Agarwala R."/>
            <person name="Lipman D.J."/>
        </authorList>
    </citation>
    <scope>NUCLEOTIDE SEQUENCE</scope>
    <source>
        <strain evidence="3">Salmonella enterica</strain>
    </source>
</reference>
<evidence type="ECO:0000313" key="4">
    <source>
        <dbReference type="EMBL" id="TRK42424.1"/>
    </source>
</evidence>
<name>A0A5C5HF62_SALET</name>
<accession>A0A5C5HF62</accession>
<keyword evidence="1" id="KW-0732">Signal</keyword>
<dbReference type="AlphaFoldDB" id="A0A5C5HF62"/>
<reference evidence="2" key="2">
    <citation type="submission" date="2018-07" db="EMBL/GenBank/DDBJ databases">
        <authorList>
            <consortium name="GenomeTrakr network: Whole genome sequencing for foodborne pathogen traceback"/>
        </authorList>
    </citation>
    <scope>NUCLEOTIDE SEQUENCE</scope>
    <source>
        <strain evidence="2">FSIS11811496</strain>
    </source>
</reference>
<feature type="chain" id="PRO_5036138895" evidence="1">
    <location>
        <begin position="23"/>
        <end position="80"/>
    </location>
</feature>
<sequence length="80" mass="8742">MKKLLSAIAVLSVIFVSGCAGILEKQKPICTAQAMVGGQDTTVQIYGVRKVANQTQYRAGYPFNWQWVAVNNFKTTTCGK</sequence>
<proteinExistence type="predicted"/>
<gene>
    <name evidence="2" type="ORF">DU044_17025</name>
    <name evidence="4" type="ORF">FG567_013985</name>
    <name evidence="3" type="ORF">GB173_08540</name>
</gene>
<evidence type="ECO:0000313" key="2">
    <source>
        <dbReference type="EMBL" id="ECT1492857.1"/>
    </source>
</evidence>
<reference evidence="4 5" key="3">
    <citation type="journal article" date="2019" name="Appl. Environ. Microbiol.">
        <title>Clinically Unreported Salmonellosis Outbreak Detected via Comparative Genomic Analysis of Municipal Wastewater Salmonella Isolates.</title>
        <authorList>
            <person name="Diemert S."/>
            <person name="Yan T."/>
        </authorList>
    </citation>
    <scope>NUCLEOTIDE SEQUENCE [LARGE SCALE GENOMIC DNA]</scope>
    <source>
        <strain evidence="4 5">HIY0008</strain>
    </source>
</reference>
<feature type="signal peptide" evidence="1">
    <location>
        <begin position="1"/>
        <end position="22"/>
    </location>
</feature>
<dbReference type="EMBL" id="VDEI02000004">
    <property type="protein sequence ID" value="TRK42424.1"/>
    <property type="molecule type" value="Genomic_DNA"/>
</dbReference>
<dbReference type="EMBL" id="DAAFYW010000003">
    <property type="protein sequence ID" value="HAB2076875.1"/>
    <property type="molecule type" value="Genomic_DNA"/>
</dbReference>
<dbReference type="EMBL" id="AAKLVY010000034">
    <property type="protein sequence ID" value="ECT1492857.1"/>
    <property type="molecule type" value="Genomic_DNA"/>
</dbReference>
<comment type="caution">
    <text evidence="4">The sequence shown here is derived from an EMBL/GenBank/DDBJ whole genome shotgun (WGS) entry which is preliminary data.</text>
</comment>
<protein>
    <submittedName>
        <fullName evidence="4">Cor protein</fullName>
    </submittedName>
</protein>
<dbReference type="Proteomes" id="UP000307596">
    <property type="component" value="Unassembled WGS sequence"/>
</dbReference>
<evidence type="ECO:0000256" key="1">
    <source>
        <dbReference type="SAM" id="SignalP"/>
    </source>
</evidence>
<dbReference type="RefSeq" id="WP_015976802.1">
    <property type="nucleotide sequence ID" value="NZ_CP019174.1"/>
</dbReference>
<evidence type="ECO:0000313" key="3">
    <source>
        <dbReference type="EMBL" id="HAB2076875.1"/>
    </source>
</evidence>
<dbReference type="PROSITE" id="PS51257">
    <property type="entry name" value="PROKAR_LIPOPROTEIN"/>
    <property type="match status" value="1"/>
</dbReference>
<organism evidence="4 5">
    <name type="scientific">Salmonella enterica subsp. enterica serovar Give</name>
    <dbReference type="NCBI Taxonomy" id="46626"/>
    <lineage>
        <taxon>Bacteria</taxon>
        <taxon>Pseudomonadati</taxon>
        <taxon>Pseudomonadota</taxon>
        <taxon>Gammaproteobacteria</taxon>
        <taxon>Enterobacterales</taxon>
        <taxon>Enterobacteriaceae</taxon>
        <taxon>Salmonella</taxon>
    </lineage>
</organism>
<evidence type="ECO:0000313" key="5">
    <source>
        <dbReference type="Proteomes" id="UP000307596"/>
    </source>
</evidence>